<dbReference type="InterPro" id="IPR011009">
    <property type="entry name" value="Kinase-like_dom_sf"/>
</dbReference>
<dbReference type="Gene3D" id="3.90.1200.10">
    <property type="match status" value="1"/>
</dbReference>
<feature type="domain" description="Aminoglycoside phosphotransferase" evidence="1">
    <location>
        <begin position="107"/>
        <end position="181"/>
    </location>
</feature>
<sequence length="223" mass="24891">MRPLKHGYTNHTVGDGSVVEKTYEGPDAELRRAREHTLLTRLQATLPVPPVHGLDKGTLTLGFVTGTPGQELMDAGSAEQVLEACGTLLRRIHETTPNILGAGPHDAGKVLVHGDFGPNNLLLDPVTFQVTAVVDWEFAHLGDPVEDLAWCEWIVRTHHPEHRQALDRFFHSYGDPVPAWPLRRAAMLARFAELELFCHRWEPNGPGVRQWQERAATTAGWRE</sequence>
<accession>A0ABV6UHJ4</accession>
<protein>
    <submittedName>
        <fullName evidence="2">Phosphotransferase family protein</fullName>
    </submittedName>
</protein>
<gene>
    <name evidence="2" type="ORF">ACEZDJ_06515</name>
</gene>
<reference evidence="2 3" key="1">
    <citation type="submission" date="2024-09" db="EMBL/GenBank/DDBJ databases">
        <authorList>
            <person name="Lee S.D."/>
        </authorList>
    </citation>
    <scope>NUCLEOTIDE SEQUENCE [LARGE SCALE GENOMIC DNA]</scope>
    <source>
        <strain evidence="2 3">N1-5</strain>
    </source>
</reference>
<dbReference type="PANTHER" id="PTHR21310">
    <property type="entry name" value="AMINOGLYCOSIDE PHOSPHOTRANSFERASE-RELATED-RELATED"/>
    <property type="match status" value="1"/>
</dbReference>
<dbReference type="Pfam" id="PF01636">
    <property type="entry name" value="APH"/>
    <property type="match status" value="2"/>
</dbReference>
<evidence type="ECO:0000313" key="2">
    <source>
        <dbReference type="EMBL" id="MFC1400934.1"/>
    </source>
</evidence>
<dbReference type="SUPFAM" id="SSF56112">
    <property type="entry name" value="Protein kinase-like (PK-like)"/>
    <property type="match status" value="1"/>
</dbReference>
<feature type="domain" description="Aminoglycoside phosphotransferase" evidence="1">
    <location>
        <begin position="2"/>
        <end position="98"/>
    </location>
</feature>
<evidence type="ECO:0000313" key="3">
    <source>
        <dbReference type="Proteomes" id="UP001592528"/>
    </source>
</evidence>
<keyword evidence="3" id="KW-1185">Reference proteome</keyword>
<evidence type="ECO:0000259" key="1">
    <source>
        <dbReference type="Pfam" id="PF01636"/>
    </source>
</evidence>
<dbReference type="EMBL" id="JBHEZZ010000003">
    <property type="protein sequence ID" value="MFC1400934.1"/>
    <property type="molecule type" value="Genomic_DNA"/>
</dbReference>
<dbReference type="RefSeq" id="WP_030252272.1">
    <property type="nucleotide sequence ID" value="NZ_JBHEZZ010000003.1"/>
</dbReference>
<comment type="caution">
    <text evidence="2">The sequence shown here is derived from an EMBL/GenBank/DDBJ whole genome shotgun (WGS) entry which is preliminary data.</text>
</comment>
<dbReference type="InterPro" id="IPR002575">
    <property type="entry name" value="Aminoglycoside_PTrfase"/>
</dbReference>
<name>A0ABV6UHJ4_9ACTN</name>
<dbReference type="Proteomes" id="UP001592528">
    <property type="component" value="Unassembled WGS sequence"/>
</dbReference>
<dbReference type="InterPro" id="IPR051678">
    <property type="entry name" value="AGP_Transferase"/>
</dbReference>
<proteinExistence type="predicted"/>
<organism evidence="2 3">
    <name type="scientific">Streptacidiphilus cavernicola</name>
    <dbReference type="NCBI Taxonomy" id="3342716"/>
    <lineage>
        <taxon>Bacteria</taxon>
        <taxon>Bacillati</taxon>
        <taxon>Actinomycetota</taxon>
        <taxon>Actinomycetes</taxon>
        <taxon>Kitasatosporales</taxon>
        <taxon>Streptomycetaceae</taxon>
        <taxon>Streptacidiphilus</taxon>
    </lineage>
</organism>